<dbReference type="Proteomes" id="UP000298663">
    <property type="component" value="Unassembled WGS sequence"/>
</dbReference>
<protein>
    <recommendedName>
        <fullName evidence="3">TIL domain-containing protein</fullName>
    </recommendedName>
</protein>
<proteinExistence type="predicted"/>
<sequence>MKSSLLLLCCLGLGFLASVDSQFSFQTIAFTLGPSRLCPLNEVFDICGGLCEPNCDNPFPTCIPRCALRGRCVCKAGLYRSVTGDCVKGGDCFYENHPCANTVCLNPGATCVTLELPCNSPNPRHAPCPKVARCVAPGCL</sequence>
<reference evidence="4 5" key="1">
    <citation type="journal article" date="2015" name="Genome Biol.">
        <title>Comparative genomics of Steinernema reveals deeply conserved gene regulatory networks.</title>
        <authorList>
            <person name="Dillman A.R."/>
            <person name="Macchietto M."/>
            <person name="Porter C.F."/>
            <person name="Rogers A."/>
            <person name="Williams B."/>
            <person name="Antoshechkin I."/>
            <person name="Lee M.M."/>
            <person name="Goodwin Z."/>
            <person name="Lu X."/>
            <person name="Lewis E.E."/>
            <person name="Goodrich-Blair H."/>
            <person name="Stock S.P."/>
            <person name="Adams B.J."/>
            <person name="Sternberg P.W."/>
            <person name="Mortazavi A."/>
        </authorList>
    </citation>
    <scope>NUCLEOTIDE SEQUENCE [LARGE SCALE GENOMIC DNA]</scope>
    <source>
        <strain evidence="4 5">ALL</strain>
    </source>
</reference>
<dbReference type="AlphaFoldDB" id="A0A4U5N4M3"/>
<feature type="chain" id="PRO_5020860136" description="TIL domain-containing protein" evidence="2">
    <location>
        <begin position="22"/>
        <end position="140"/>
    </location>
</feature>
<keyword evidence="1" id="KW-0722">Serine protease inhibitor</keyword>
<dbReference type="Gene3D" id="2.10.25.10">
    <property type="entry name" value="Laminin"/>
    <property type="match status" value="1"/>
</dbReference>
<keyword evidence="5" id="KW-1185">Reference proteome</keyword>
<evidence type="ECO:0000256" key="2">
    <source>
        <dbReference type="SAM" id="SignalP"/>
    </source>
</evidence>
<dbReference type="EMBL" id="AZBU02000005">
    <property type="protein sequence ID" value="TKR77274.1"/>
    <property type="molecule type" value="Genomic_DNA"/>
</dbReference>
<dbReference type="InterPro" id="IPR036084">
    <property type="entry name" value="Ser_inhib-like_sf"/>
</dbReference>
<feature type="domain" description="TIL" evidence="3">
    <location>
        <begin position="38"/>
        <end position="92"/>
    </location>
</feature>
<name>A0A4U5N4M3_STECR</name>
<gene>
    <name evidence="4" type="ORF">L596_018277</name>
</gene>
<dbReference type="CDD" id="cd19941">
    <property type="entry name" value="TIL"/>
    <property type="match status" value="1"/>
</dbReference>
<evidence type="ECO:0000313" key="5">
    <source>
        <dbReference type="Proteomes" id="UP000298663"/>
    </source>
</evidence>
<dbReference type="Pfam" id="PF01826">
    <property type="entry name" value="TIL"/>
    <property type="match status" value="1"/>
</dbReference>
<dbReference type="GO" id="GO:0004867">
    <property type="term" value="F:serine-type endopeptidase inhibitor activity"/>
    <property type="evidence" value="ECO:0007669"/>
    <property type="project" value="UniProtKB-KW"/>
</dbReference>
<dbReference type="OrthoDB" id="5787437at2759"/>
<dbReference type="InterPro" id="IPR002919">
    <property type="entry name" value="TIL_dom"/>
</dbReference>
<keyword evidence="2" id="KW-0732">Signal</keyword>
<evidence type="ECO:0000256" key="1">
    <source>
        <dbReference type="ARBA" id="ARBA00022900"/>
    </source>
</evidence>
<reference evidence="4 5" key="2">
    <citation type="journal article" date="2019" name="G3 (Bethesda)">
        <title>Hybrid Assembly of the Genome of the Entomopathogenic Nematode Steinernema carpocapsae Identifies the X-Chromosome.</title>
        <authorList>
            <person name="Serra L."/>
            <person name="Macchietto M."/>
            <person name="Macias-Munoz A."/>
            <person name="McGill C.J."/>
            <person name="Rodriguez I.M."/>
            <person name="Rodriguez B."/>
            <person name="Murad R."/>
            <person name="Mortazavi A."/>
        </authorList>
    </citation>
    <scope>NUCLEOTIDE SEQUENCE [LARGE SCALE GENOMIC DNA]</scope>
    <source>
        <strain evidence="4 5">ALL</strain>
    </source>
</reference>
<keyword evidence="1" id="KW-0646">Protease inhibitor</keyword>
<organism evidence="4 5">
    <name type="scientific">Steinernema carpocapsae</name>
    <name type="common">Entomopathogenic nematode</name>
    <dbReference type="NCBI Taxonomy" id="34508"/>
    <lineage>
        <taxon>Eukaryota</taxon>
        <taxon>Metazoa</taxon>
        <taxon>Ecdysozoa</taxon>
        <taxon>Nematoda</taxon>
        <taxon>Chromadorea</taxon>
        <taxon>Rhabditida</taxon>
        <taxon>Tylenchina</taxon>
        <taxon>Panagrolaimomorpha</taxon>
        <taxon>Strongyloidoidea</taxon>
        <taxon>Steinernematidae</taxon>
        <taxon>Steinernema</taxon>
    </lineage>
</organism>
<feature type="signal peptide" evidence="2">
    <location>
        <begin position="1"/>
        <end position="21"/>
    </location>
</feature>
<dbReference type="SUPFAM" id="SSF57567">
    <property type="entry name" value="Serine protease inhibitors"/>
    <property type="match status" value="1"/>
</dbReference>
<evidence type="ECO:0000313" key="4">
    <source>
        <dbReference type="EMBL" id="TKR77274.1"/>
    </source>
</evidence>
<accession>A0A4U5N4M3</accession>
<comment type="caution">
    <text evidence="4">The sequence shown here is derived from an EMBL/GenBank/DDBJ whole genome shotgun (WGS) entry which is preliminary data.</text>
</comment>
<evidence type="ECO:0000259" key="3">
    <source>
        <dbReference type="Pfam" id="PF01826"/>
    </source>
</evidence>